<evidence type="ECO:0000256" key="11">
    <source>
        <dbReference type="ARBA" id="ARBA00022692"/>
    </source>
</evidence>
<keyword evidence="21" id="KW-1185">Reference proteome</keyword>
<evidence type="ECO:0000256" key="6">
    <source>
        <dbReference type="ARBA" id="ARBA00012487"/>
    </source>
</evidence>
<dbReference type="PROSITE" id="PS01315">
    <property type="entry name" value="CDS"/>
    <property type="match status" value="1"/>
</dbReference>
<feature type="transmembrane region" description="Helical" evidence="19">
    <location>
        <begin position="121"/>
        <end position="142"/>
    </location>
</feature>
<evidence type="ECO:0000313" key="21">
    <source>
        <dbReference type="Proteomes" id="UP000275348"/>
    </source>
</evidence>
<dbReference type="UniPathway" id="UPA00557">
    <property type="reaction ID" value="UER00614"/>
</dbReference>
<dbReference type="GO" id="GO:0005886">
    <property type="term" value="C:plasma membrane"/>
    <property type="evidence" value="ECO:0007669"/>
    <property type="project" value="UniProtKB-SubCell"/>
</dbReference>
<dbReference type="PANTHER" id="PTHR46382">
    <property type="entry name" value="PHOSPHATIDATE CYTIDYLYLTRANSFERASE"/>
    <property type="match status" value="1"/>
</dbReference>
<dbReference type="GO" id="GO:0016024">
    <property type="term" value="P:CDP-diacylglycerol biosynthetic process"/>
    <property type="evidence" value="ECO:0007669"/>
    <property type="project" value="UniProtKB-UniPathway"/>
</dbReference>
<reference evidence="20 21" key="1">
    <citation type="submission" date="2018-10" db="EMBL/GenBank/DDBJ databases">
        <authorList>
            <person name="Chen X."/>
        </authorList>
    </citation>
    <scope>NUCLEOTIDE SEQUENCE [LARGE SCALE GENOMIC DNA]</scope>
    <source>
        <strain evidence="20 21">YIM 102668</strain>
    </source>
</reference>
<keyword evidence="8" id="KW-1003">Cell membrane</keyword>
<evidence type="ECO:0000256" key="14">
    <source>
        <dbReference type="ARBA" id="ARBA00023098"/>
    </source>
</evidence>
<comment type="catalytic activity">
    <reaction evidence="1 18">
        <text>a 1,2-diacyl-sn-glycero-3-phosphate + CTP + H(+) = a CDP-1,2-diacyl-sn-glycerol + diphosphate</text>
        <dbReference type="Rhea" id="RHEA:16229"/>
        <dbReference type="ChEBI" id="CHEBI:15378"/>
        <dbReference type="ChEBI" id="CHEBI:33019"/>
        <dbReference type="ChEBI" id="CHEBI:37563"/>
        <dbReference type="ChEBI" id="CHEBI:58332"/>
        <dbReference type="ChEBI" id="CHEBI:58608"/>
        <dbReference type="EC" id="2.7.7.41"/>
    </reaction>
</comment>
<comment type="pathway">
    <text evidence="4">Lipid metabolism.</text>
</comment>
<keyword evidence="16" id="KW-0594">Phospholipid biosynthesis</keyword>
<evidence type="ECO:0000256" key="8">
    <source>
        <dbReference type="ARBA" id="ARBA00022475"/>
    </source>
</evidence>
<feature type="transmembrane region" description="Helical" evidence="19">
    <location>
        <begin position="154"/>
        <end position="175"/>
    </location>
</feature>
<protein>
    <recommendedName>
        <fullName evidence="7 18">Phosphatidate cytidylyltransferase</fullName>
        <ecNumber evidence="6 18">2.7.7.41</ecNumber>
    </recommendedName>
</protein>
<keyword evidence="12 18" id="KW-0548">Nucleotidyltransferase</keyword>
<keyword evidence="13 19" id="KW-1133">Transmembrane helix</keyword>
<dbReference type="Proteomes" id="UP000275348">
    <property type="component" value="Unassembled WGS sequence"/>
</dbReference>
<evidence type="ECO:0000256" key="1">
    <source>
        <dbReference type="ARBA" id="ARBA00001698"/>
    </source>
</evidence>
<evidence type="ECO:0000256" key="4">
    <source>
        <dbReference type="ARBA" id="ARBA00005189"/>
    </source>
</evidence>
<feature type="transmembrane region" description="Helical" evidence="19">
    <location>
        <begin position="219"/>
        <end position="238"/>
    </location>
</feature>
<evidence type="ECO:0000256" key="12">
    <source>
        <dbReference type="ARBA" id="ARBA00022695"/>
    </source>
</evidence>
<keyword evidence="17" id="KW-1208">Phospholipid metabolism</keyword>
<comment type="subcellular location">
    <subcellularLocation>
        <location evidence="2">Cell membrane</location>
        <topology evidence="2">Multi-pass membrane protein</topology>
    </subcellularLocation>
</comment>
<name>A0A3L9MGY3_9FLAO</name>
<feature type="transmembrane region" description="Helical" evidence="19">
    <location>
        <begin position="259"/>
        <end position="279"/>
    </location>
</feature>
<feature type="transmembrane region" description="Helical" evidence="19">
    <location>
        <begin position="91"/>
        <end position="109"/>
    </location>
</feature>
<evidence type="ECO:0000256" key="13">
    <source>
        <dbReference type="ARBA" id="ARBA00022989"/>
    </source>
</evidence>
<dbReference type="Pfam" id="PF01148">
    <property type="entry name" value="CTP_transf_1"/>
    <property type="match status" value="1"/>
</dbReference>
<dbReference type="OrthoDB" id="9799199at2"/>
<dbReference type="PANTHER" id="PTHR46382:SF1">
    <property type="entry name" value="PHOSPHATIDATE CYTIDYLYLTRANSFERASE"/>
    <property type="match status" value="1"/>
</dbReference>
<dbReference type="EC" id="2.7.7.41" evidence="6 18"/>
<evidence type="ECO:0000256" key="10">
    <source>
        <dbReference type="ARBA" id="ARBA00022679"/>
    </source>
</evidence>
<evidence type="ECO:0000256" key="19">
    <source>
        <dbReference type="SAM" id="Phobius"/>
    </source>
</evidence>
<dbReference type="InterPro" id="IPR000374">
    <property type="entry name" value="PC_trans"/>
</dbReference>
<evidence type="ECO:0000256" key="2">
    <source>
        <dbReference type="ARBA" id="ARBA00004651"/>
    </source>
</evidence>
<evidence type="ECO:0000256" key="18">
    <source>
        <dbReference type="RuleBase" id="RU003938"/>
    </source>
</evidence>
<evidence type="ECO:0000256" key="3">
    <source>
        <dbReference type="ARBA" id="ARBA00005119"/>
    </source>
</evidence>
<gene>
    <name evidence="20" type="ORF">EAH69_03730</name>
</gene>
<keyword evidence="10 18" id="KW-0808">Transferase</keyword>
<evidence type="ECO:0000256" key="16">
    <source>
        <dbReference type="ARBA" id="ARBA00023209"/>
    </source>
</evidence>
<comment type="pathway">
    <text evidence="3 18">Phospholipid metabolism; CDP-diacylglycerol biosynthesis; CDP-diacylglycerol from sn-glycerol 3-phosphate: step 3/3.</text>
</comment>
<evidence type="ECO:0000256" key="5">
    <source>
        <dbReference type="ARBA" id="ARBA00010185"/>
    </source>
</evidence>
<keyword evidence="14" id="KW-0443">Lipid metabolism</keyword>
<accession>A0A3L9MGY3</accession>
<proteinExistence type="inferred from homology"/>
<organism evidence="20 21">
    <name type="scientific">Faecalibacter macacae</name>
    <dbReference type="NCBI Taxonomy" id="1859289"/>
    <lineage>
        <taxon>Bacteria</taxon>
        <taxon>Pseudomonadati</taxon>
        <taxon>Bacteroidota</taxon>
        <taxon>Flavobacteriia</taxon>
        <taxon>Flavobacteriales</taxon>
        <taxon>Weeksellaceae</taxon>
        <taxon>Faecalibacter</taxon>
    </lineage>
</organism>
<comment type="caution">
    <text evidence="20">The sequence shown here is derived from an EMBL/GenBank/DDBJ whole genome shotgun (WGS) entry which is preliminary data.</text>
</comment>
<evidence type="ECO:0000313" key="20">
    <source>
        <dbReference type="EMBL" id="RLZ12031.1"/>
    </source>
</evidence>
<comment type="similarity">
    <text evidence="5 18">Belongs to the CDS family.</text>
</comment>
<evidence type="ECO:0000256" key="17">
    <source>
        <dbReference type="ARBA" id="ARBA00023264"/>
    </source>
</evidence>
<keyword evidence="11 18" id="KW-0812">Transmembrane</keyword>
<evidence type="ECO:0000256" key="15">
    <source>
        <dbReference type="ARBA" id="ARBA00023136"/>
    </source>
</evidence>
<evidence type="ECO:0000256" key="9">
    <source>
        <dbReference type="ARBA" id="ARBA00022516"/>
    </source>
</evidence>
<sequence>MKNFIPRAISGIIYALVIFLGTTIHPYGLIGLMFLFAGFSLYEFIKLTGLSDKLYLIGSIVASIFLFILFGKEFLSVFESGDNHFDFFLNSKSLIAPVLFTIAAFTIFFSTRELKNDFAKATLAVVYVVLPFILAFTIPTFGFNLGENKMYPELLFVFILLWTSDSFAYIAGNLFGKHKFAPKISGAKTWEGFAGGFIFTILGGYIIETYFDQNIKIDWTIIGVIIAFFGPIGDLAESKLKRFFGVKDSGNLIPGHGGFLDRLDSFIFVVPFIYLYYLLVYTL</sequence>
<dbReference type="AlphaFoldDB" id="A0A3L9MGY3"/>
<feature type="transmembrane region" description="Helical" evidence="19">
    <location>
        <begin position="54"/>
        <end position="71"/>
    </location>
</feature>
<dbReference type="GO" id="GO:0004605">
    <property type="term" value="F:phosphatidate cytidylyltransferase activity"/>
    <property type="evidence" value="ECO:0007669"/>
    <property type="project" value="UniProtKB-EC"/>
</dbReference>
<keyword evidence="15 19" id="KW-0472">Membrane</keyword>
<dbReference type="RefSeq" id="WP_121933840.1">
    <property type="nucleotide sequence ID" value="NZ_RDOJ01000003.1"/>
</dbReference>
<feature type="transmembrane region" description="Helical" evidence="19">
    <location>
        <begin position="12"/>
        <end position="42"/>
    </location>
</feature>
<feature type="transmembrane region" description="Helical" evidence="19">
    <location>
        <begin position="187"/>
        <end position="207"/>
    </location>
</feature>
<dbReference type="EMBL" id="RDOJ01000003">
    <property type="protein sequence ID" value="RLZ12031.1"/>
    <property type="molecule type" value="Genomic_DNA"/>
</dbReference>
<evidence type="ECO:0000256" key="7">
    <source>
        <dbReference type="ARBA" id="ARBA00019373"/>
    </source>
</evidence>
<keyword evidence="9" id="KW-0444">Lipid biosynthesis</keyword>